<evidence type="ECO:0000256" key="4">
    <source>
        <dbReference type="ARBA" id="ARBA00023163"/>
    </source>
</evidence>
<dbReference type="SUPFAM" id="SSF48452">
    <property type="entry name" value="TPR-like"/>
    <property type="match status" value="1"/>
</dbReference>
<dbReference type="InterPro" id="IPR005158">
    <property type="entry name" value="BTAD"/>
</dbReference>
<accession>A0ABS8Z4P4</accession>
<dbReference type="Pfam" id="PF00486">
    <property type="entry name" value="Trans_reg_C"/>
    <property type="match status" value="1"/>
</dbReference>
<reference evidence="8 9" key="1">
    <citation type="submission" date="2021-12" db="EMBL/GenBank/DDBJ databases">
        <title>Genome sequence of Kibdelosporangium philippinense ATCC 49844.</title>
        <authorList>
            <person name="Fedorov E.A."/>
            <person name="Omeragic M."/>
            <person name="Shalygina K.F."/>
            <person name="Maclea K.S."/>
        </authorList>
    </citation>
    <scope>NUCLEOTIDE SEQUENCE [LARGE SCALE GENOMIC DNA]</scope>
    <source>
        <strain evidence="8 9">ATCC 49844</strain>
    </source>
</reference>
<dbReference type="InterPro" id="IPR016032">
    <property type="entry name" value="Sig_transdc_resp-reg_C-effctor"/>
</dbReference>
<dbReference type="CDD" id="cd15831">
    <property type="entry name" value="BTAD"/>
    <property type="match status" value="1"/>
</dbReference>
<proteinExistence type="inferred from homology"/>
<dbReference type="InterPro" id="IPR010982">
    <property type="entry name" value="Lambda_DNA-bd_dom_sf"/>
</dbReference>
<dbReference type="InterPro" id="IPR011990">
    <property type="entry name" value="TPR-like_helical_dom_sf"/>
</dbReference>
<evidence type="ECO:0000313" key="9">
    <source>
        <dbReference type="Proteomes" id="UP001521150"/>
    </source>
</evidence>
<dbReference type="InterPro" id="IPR001867">
    <property type="entry name" value="OmpR/PhoB-type_DNA-bd"/>
</dbReference>
<dbReference type="Gene3D" id="3.40.50.300">
    <property type="entry name" value="P-loop containing nucleotide triphosphate hydrolases"/>
    <property type="match status" value="1"/>
</dbReference>
<evidence type="ECO:0000259" key="7">
    <source>
        <dbReference type="PROSITE" id="PS51755"/>
    </source>
</evidence>
<evidence type="ECO:0000256" key="2">
    <source>
        <dbReference type="ARBA" id="ARBA00023015"/>
    </source>
</evidence>
<dbReference type="SUPFAM" id="SSF47413">
    <property type="entry name" value="lambda repressor-like DNA-binding domains"/>
    <property type="match status" value="1"/>
</dbReference>
<dbReference type="PANTHER" id="PTHR35807">
    <property type="entry name" value="TRANSCRIPTIONAL REGULATOR REDD-RELATED"/>
    <property type="match status" value="1"/>
</dbReference>
<keyword evidence="2" id="KW-0805">Transcription regulation</keyword>
<organism evidence="8 9">
    <name type="scientific">Kibdelosporangium philippinense</name>
    <dbReference type="NCBI Taxonomy" id="211113"/>
    <lineage>
        <taxon>Bacteria</taxon>
        <taxon>Bacillati</taxon>
        <taxon>Actinomycetota</taxon>
        <taxon>Actinomycetes</taxon>
        <taxon>Pseudonocardiales</taxon>
        <taxon>Pseudonocardiaceae</taxon>
        <taxon>Kibdelosporangium</taxon>
    </lineage>
</organism>
<dbReference type="Pfam" id="PF13560">
    <property type="entry name" value="HTH_31"/>
    <property type="match status" value="1"/>
</dbReference>
<feature type="DNA-binding region" description="OmpR/PhoB-type" evidence="5">
    <location>
        <begin position="71"/>
        <end position="175"/>
    </location>
</feature>
<sequence length="727" mass="78789">MRQAGEFEMAGTALGVAVRRRRVELGLTQRDLAELAELSVRTIGKIEQGKLPDTQSKSIDRVISALGIDPAIACSCSDSAIRVSVLGPLVVRLAGEVQELGAEKQRCLLGLLALRYGITVSQHEIVELLWGTKPPATWQNLIHTYVTRLRKALGNGGSHGHNAIVTAPSGYRLALGAQELDIATFDALVQQGEKPENLAAALDQWRGPLLADLPDRLRLHPAAVSAQERRISAAMAYADAVVEPKRQDEVIRRLQALIVEAPMHEGLLARVMLAMAAAGRQADAISLYSGARQLLGSELGVDPSAELRSAHERVLRQDVPAKANRLVPAQLPADVVGFSGRRSQLAALDSLLAEVRSGNSAAMVIAAIAGTGGVGKTALALHWAHQNKHHFPDGQLYVNLRGYDPDEPVDPADALAAFLRALGVETHSIPRDVSERSAMFRTMVADRRLLMILDNARAANVVRPLLPGTSEAFVVITSRESLRGLAVRDGARLIDVGVLNLAESRALMTTLIGQRVATAPRAADVLIKQCGHLPLAIRLVADLAARKPDLELADLAEELADEQHRLRLLDAGDDPYASIGPVFSWSYNKLSDEGARLFRLLGFLPGNTLDVYAAAVLLNTSREKASTLLAELVDAHLLDQDVNGRFRFHDLLRAYARQKAGRENQGQENLIDFYRAARSRAASVLAGARVPKTPTTTQPNSFASIPMHRFTHIIREGTHPFVTRKRP</sequence>
<feature type="domain" description="HTH cro/C1-type" evidence="6">
    <location>
        <begin position="18"/>
        <end position="73"/>
    </location>
</feature>
<gene>
    <name evidence="8" type="ORF">LWC34_08590</name>
</gene>
<keyword evidence="3 5" id="KW-0238">DNA-binding</keyword>
<evidence type="ECO:0000256" key="1">
    <source>
        <dbReference type="ARBA" id="ARBA00005820"/>
    </source>
</evidence>
<dbReference type="InterPro" id="IPR051677">
    <property type="entry name" value="AfsR-DnrI-RedD_regulator"/>
</dbReference>
<dbReference type="InterPro" id="IPR027417">
    <property type="entry name" value="P-loop_NTPase"/>
</dbReference>
<dbReference type="EMBL" id="JAJVCN010000001">
    <property type="protein sequence ID" value="MCE7002888.1"/>
    <property type="molecule type" value="Genomic_DNA"/>
</dbReference>
<keyword evidence="9" id="KW-1185">Reference proteome</keyword>
<evidence type="ECO:0000259" key="6">
    <source>
        <dbReference type="PROSITE" id="PS50943"/>
    </source>
</evidence>
<dbReference type="CDD" id="cd00093">
    <property type="entry name" value="HTH_XRE"/>
    <property type="match status" value="1"/>
</dbReference>
<evidence type="ECO:0000256" key="3">
    <source>
        <dbReference type="ARBA" id="ARBA00023125"/>
    </source>
</evidence>
<dbReference type="SUPFAM" id="SSF52540">
    <property type="entry name" value="P-loop containing nucleoside triphosphate hydrolases"/>
    <property type="match status" value="1"/>
</dbReference>
<dbReference type="Gene3D" id="1.10.10.10">
    <property type="entry name" value="Winged helix-like DNA-binding domain superfamily/Winged helix DNA-binding domain"/>
    <property type="match status" value="2"/>
</dbReference>
<dbReference type="PRINTS" id="PR00364">
    <property type="entry name" value="DISEASERSIST"/>
</dbReference>
<dbReference type="SMART" id="SM00530">
    <property type="entry name" value="HTH_XRE"/>
    <property type="match status" value="1"/>
</dbReference>
<comment type="caution">
    <text evidence="8">The sequence shown here is derived from an EMBL/GenBank/DDBJ whole genome shotgun (WGS) entry which is preliminary data.</text>
</comment>
<dbReference type="SUPFAM" id="SSF46894">
    <property type="entry name" value="C-terminal effector domain of the bipartite response regulators"/>
    <property type="match status" value="1"/>
</dbReference>
<dbReference type="RefSeq" id="WP_233724464.1">
    <property type="nucleotide sequence ID" value="NZ_JAJVCN010000001.1"/>
</dbReference>
<evidence type="ECO:0000256" key="5">
    <source>
        <dbReference type="PROSITE-ProRule" id="PRU01091"/>
    </source>
</evidence>
<name>A0ABS8Z4P4_9PSEU</name>
<keyword evidence="4" id="KW-0804">Transcription</keyword>
<protein>
    <submittedName>
        <fullName evidence="8">Helix-turn-helix domain-containing protein</fullName>
    </submittedName>
</protein>
<comment type="similarity">
    <text evidence="1">Belongs to the AfsR/DnrI/RedD regulatory family.</text>
</comment>
<dbReference type="PANTHER" id="PTHR35807:SF1">
    <property type="entry name" value="TRANSCRIPTIONAL REGULATOR REDD"/>
    <property type="match status" value="1"/>
</dbReference>
<evidence type="ECO:0000313" key="8">
    <source>
        <dbReference type="EMBL" id="MCE7002888.1"/>
    </source>
</evidence>
<dbReference type="Pfam" id="PF03704">
    <property type="entry name" value="BTAD"/>
    <property type="match status" value="1"/>
</dbReference>
<feature type="domain" description="OmpR/PhoB-type" evidence="7">
    <location>
        <begin position="71"/>
        <end position="175"/>
    </location>
</feature>
<dbReference type="InterPro" id="IPR001387">
    <property type="entry name" value="Cro/C1-type_HTH"/>
</dbReference>
<dbReference type="Proteomes" id="UP001521150">
    <property type="component" value="Unassembled WGS sequence"/>
</dbReference>
<dbReference type="Gene3D" id="1.10.260.40">
    <property type="entry name" value="lambda repressor-like DNA-binding domains"/>
    <property type="match status" value="1"/>
</dbReference>
<dbReference type="InterPro" id="IPR036388">
    <property type="entry name" value="WH-like_DNA-bd_sf"/>
</dbReference>
<dbReference type="SMART" id="SM00862">
    <property type="entry name" value="Trans_reg_C"/>
    <property type="match status" value="1"/>
</dbReference>
<dbReference type="Gene3D" id="1.25.40.10">
    <property type="entry name" value="Tetratricopeptide repeat domain"/>
    <property type="match status" value="1"/>
</dbReference>
<dbReference type="PROSITE" id="PS50943">
    <property type="entry name" value="HTH_CROC1"/>
    <property type="match status" value="1"/>
</dbReference>
<dbReference type="SMART" id="SM01043">
    <property type="entry name" value="BTAD"/>
    <property type="match status" value="1"/>
</dbReference>
<dbReference type="PROSITE" id="PS51755">
    <property type="entry name" value="OMPR_PHOB"/>
    <property type="match status" value="1"/>
</dbReference>